<reference evidence="2" key="1">
    <citation type="submission" date="2014-09" db="EMBL/GenBank/DDBJ databases">
        <authorList>
            <person name="Magalhaes I.L.F."/>
            <person name="Oliveira U."/>
            <person name="Santos F.R."/>
            <person name="Vidigal T.H.D.A."/>
            <person name="Brescovit A.D."/>
            <person name="Santos A.J."/>
        </authorList>
    </citation>
    <scope>NUCLEOTIDE SEQUENCE</scope>
    <source>
        <tissue evidence="2">Shoot tissue taken approximately 20 cm above the soil surface</tissue>
    </source>
</reference>
<proteinExistence type="predicted"/>
<sequence>MLGFISTSLAPPMGEILMCLGTDVGEAHQLFVVMPICLYAFSKEHPAIINMPQVKTEQRPWALLPSIFLSWSSVLFTIAWPNMRGMVGH</sequence>
<evidence type="ECO:0000256" key="1">
    <source>
        <dbReference type="SAM" id="Phobius"/>
    </source>
</evidence>
<evidence type="ECO:0000313" key="2">
    <source>
        <dbReference type="EMBL" id="JAE21037.1"/>
    </source>
</evidence>
<accession>A0A0A9G978</accession>
<feature type="transmembrane region" description="Helical" evidence="1">
    <location>
        <begin position="61"/>
        <end position="80"/>
    </location>
</feature>
<name>A0A0A9G978_ARUDO</name>
<keyword evidence="1" id="KW-0472">Membrane</keyword>
<organism evidence="2">
    <name type="scientific">Arundo donax</name>
    <name type="common">Giant reed</name>
    <name type="synonym">Donax arundinaceus</name>
    <dbReference type="NCBI Taxonomy" id="35708"/>
    <lineage>
        <taxon>Eukaryota</taxon>
        <taxon>Viridiplantae</taxon>
        <taxon>Streptophyta</taxon>
        <taxon>Embryophyta</taxon>
        <taxon>Tracheophyta</taxon>
        <taxon>Spermatophyta</taxon>
        <taxon>Magnoliopsida</taxon>
        <taxon>Liliopsida</taxon>
        <taxon>Poales</taxon>
        <taxon>Poaceae</taxon>
        <taxon>PACMAD clade</taxon>
        <taxon>Arundinoideae</taxon>
        <taxon>Arundineae</taxon>
        <taxon>Arundo</taxon>
    </lineage>
</organism>
<keyword evidence="1" id="KW-1133">Transmembrane helix</keyword>
<keyword evidence="1" id="KW-0812">Transmembrane</keyword>
<reference evidence="2" key="2">
    <citation type="journal article" date="2015" name="Data Brief">
        <title>Shoot transcriptome of the giant reed, Arundo donax.</title>
        <authorList>
            <person name="Barrero R.A."/>
            <person name="Guerrero F.D."/>
            <person name="Moolhuijzen P."/>
            <person name="Goolsby J.A."/>
            <person name="Tidwell J."/>
            <person name="Bellgard S.E."/>
            <person name="Bellgard M.I."/>
        </authorList>
    </citation>
    <scope>NUCLEOTIDE SEQUENCE</scope>
    <source>
        <tissue evidence="2">Shoot tissue taken approximately 20 cm above the soil surface</tissue>
    </source>
</reference>
<dbReference type="AlphaFoldDB" id="A0A0A9G978"/>
<dbReference type="EMBL" id="GBRH01176859">
    <property type="protein sequence ID" value="JAE21037.1"/>
    <property type="molecule type" value="Transcribed_RNA"/>
</dbReference>
<protein>
    <submittedName>
        <fullName evidence="2">Uncharacterized protein</fullName>
    </submittedName>
</protein>